<dbReference type="Pfam" id="PF04116">
    <property type="entry name" value="FA_hydroxylase"/>
    <property type="match status" value="1"/>
</dbReference>
<dbReference type="GO" id="GO:0016020">
    <property type="term" value="C:membrane"/>
    <property type="evidence" value="ECO:0007669"/>
    <property type="project" value="UniProtKB-SubCell"/>
</dbReference>
<keyword evidence="7" id="KW-0732">Signal</keyword>
<name>A0A7S3LAI8_9STRA</name>
<feature type="region of interest" description="Disordered" evidence="5">
    <location>
        <begin position="371"/>
        <end position="395"/>
    </location>
</feature>
<evidence type="ECO:0000256" key="6">
    <source>
        <dbReference type="SAM" id="Phobius"/>
    </source>
</evidence>
<sequence length="395" mass="45492">MTTSTSLDYQNNLRKSLAVALFLVFCATLVATAKAGNITSTTGETTTFWDADIFHLPADVAFPGADWLHRISTPETVYKASNGMTYTTVYAAFLDNAPLSHPVRNFNAYINSIFLPNFVARHVTSSWCGDNLEVAHYLLCYLRNLIGGILVYYGVALIFHYFIYVHPSSKATFEDRNRVRPSWEIIWDQIKLAQASMIIYVSLPVIDEYLVEQGWTQVYHTVQDIGGWPWYVASMVFYFMLVEIGVYWMHRTLHTNKWLYKHLHLLHHKYNKPETLTPWASIAFHPLDGMMQACPYVLALPLAPCHYVTHFCLLFFTAIWATYIHDAMDWNIEPIMGSKYHTVHHTHYIYNYGQVFTFCDIIWGSYRRPDGPTGVPTEKTRSRPTTSRVGGRKEL</sequence>
<dbReference type="InterPro" id="IPR050307">
    <property type="entry name" value="Sterol_Desaturase_Related"/>
</dbReference>
<evidence type="ECO:0000256" key="2">
    <source>
        <dbReference type="ARBA" id="ARBA00022692"/>
    </source>
</evidence>
<gene>
    <name evidence="9" type="ORF">ACOF00016_LOCUS12452</name>
</gene>
<evidence type="ECO:0000259" key="8">
    <source>
        <dbReference type="Pfam" id="PF04116"/>
    </source>
</evidence>
<dbReference type="GO" id="GO:0008610">
    <property type="term" value="P:lipid biosynthetic process"/>
    <property type="evidence" value="ECO:0007669"/>
    <property type="project" value="InterPro"/>
</dbReference>
<dbReference type="PANTHER" id="PTHR11863">
    <property type="entry name" value="STEROL DESATURASE"/>
    <property type="match status" value="1"/>
</dbReference>
<feature type="signal peptide" evidence="7">
    <location>
        <begin position="1"/>
        <end position="35"/>
    </location>
</feature>
<keyword evidence="2 6" id="KW-0812">Transmembrane</keyword>
<dbReference type="GO" id="GO:0016491">
    <property type="term" value="F:oxidoreductase activity"/>
    <property type="evidence" value="ECO:0007669"/>
    <property type="project" value="InterPro"/>
</dbReference>
<reference evidence="9" key="1">
    <citation type="submission" date="2021-01" db="EMBL/GenBank/DDBJ databases">
        <authorList>
            <person name="Corre E."/>
            <person name="Pelletier E."/>
            <person name="Niang G."/>
            <person name="Scheremetjew M."/>
            <person name="Finn R."/>
            <person name="Kale V."/>
            <person name="Holt S."/>
            <person name="Cochrane G."/>
            <person name="Meng A."/>
            <person name="Brown T."/>
            <person name="Cohen L."/>
        </authorList>
    </citation>
    <scope>NUCLEOTIDE SEQUENCE</scope>
    <source>
        <strain evidence="9">CCMP127</strain>
    </source>
</reference>
<protein>
    <recommendedName>
        <fullName evidence="8">Fatty acid hydroxylase domain-containing protein</fullName>
    </recommendedName>
</protein>
<feature type="domain" description="Fatty acid hydroxylase" evidence="8">
    <location>
        <begin position="235"/>
        <end position="364"/>
    </location>
</feature>
<feature type="transmembrane region" description="Helical" evidence="6">
    <location>
        <begin position="145"/>
        <end position="164"/>
    </location>
</feature>
<evidence type="ECO:0000256" key="1">
    <source>
        <dbReference type="ARBA" id="ARBA00004370"/>
    </source>
</evidence>
<keyword evidence="3 6" id="KW-1133">Transmembrane helix</keyword>
<evidence type="ECO:0000256" key="7">
    <source>
        <dbReference type="SAM" id="SignalP"/>
    </source>
</evidence>
<dbReference type="GO" id="GO:0005506">
    <property type="term" value="F:iron ion binding"/>
    <property type="evidence" value="ECO:0007669"/>
    <property type="project" value="InterPro"/>
</dbReference>
<evidence type="ECO:0000256" key="3">
    <source>
        <dbReference type="ARBA" id="ARBA00022989"/>
    </source>
</evidence>
<evidence type="ECO:0000313" key="9">
    <source>
        <dbReference type="EMBL" id="CAE0415328.1"/>
    </source>
</evidence>
<evidence type="ECO:0000256" key="5">
    <source>
        <dbReference type="SAM" id="MobiDB-lite"/>
    </source>
</evidence>
<dbReference type="EMBL" id="HBIM01015824">
    <property type="protein sequence ID" value="CAE0415328.1"/>
    <property type="molecule type" value="Transcribed_RNA"/>
</dbReference>
<accession>A0A7S3LAI8</accession>
<evidence type="ECO:0000256" key="4">
    <source>
        <dbReference type="ARBA" id="ARBA00023136"/>
    </source>
</evidence>
<feature type="chain" id="PRO_5031426654" description="Fatty acid hydroxylase domain-containing protein" evidence="7">
    <location>
        <begin position="36"/>
        <end position="395"/>
    </location>
</feature>
<comment type="subcellular location">
    <subcellularLocation>
        <location evidence="1">Membrane</location>
    </subcellularLocation>
</comment>
<proteinExistence type="predicted"/>
<organism evidence="9">
    <name type="scientific">Amphora coffeiformis</name>
    <dbReference type="NCBI Taxonomy" id="265554"/>
    <lineage>
        <taxon>Eukaryota</taxon>
        <taxon>Sar</taxon>
        <taxon>Stramenopiles</taxon>
        <taxon>Ochrophyta</taxon>
        <taxon>Bacillariophyta</taxon>
        <taxon>Bacillariophyceae</taxon>
        <taxon>Bacillariophycidae</taxon>
        <taxon>Thalassiophysales</taxon>
        <taxon>Catenulaceae</taxon>
        <taxon>Amphora</taxon>
    </lineage>
</organism>
<dbReference type="AlphaFoldDB" id="A0A7S3LAI8"/>
<feature type="transmembrane region" description="Helical" evidence="6">
    <location>
        <begin position="228"/>
        <end position="249"/>
    </location>
</feature>
<dbReference type="InterPro" id="IPR006694">
    <property type="entry name" value="Fatty_acid_hydroxylase"/>
</dbReference>
<keyword evidence="4 6" id="KW-0472">Membrane</keyword>